<dbReference type="Gene3D" id="3.30.1370.210">
    <property type="match status" value="1"/>
</dbReference>
<organism evidence="7 8">
    <name type="scientific">Punica granatum</name>
    <name type="common">Pomegranate</name>
    <dbReference type="NCBI Taxonomy" id="22663"/>
    <lineage>
        <taxon>Eukaryota</taxon>
        <taxon>Viridiplantae</taxon>
        <taxon>Streptophyta</taxon>
        <taxon>Embryophyta</taxon>
        <taxon>Tracheophyta</taxon>
        <taxon>Spermatophyta</taxon>
        <taxon>Magnoliopsida</taxon>
        <taxon>eudicotyledons</taxon>
        <taxon>Gunneridae</taxon>
        <taxon>Pentapetalae</taxon>
        <taxon>rosids</taxon>
        <taxon>malvids</taxon>
        <taxon>Myrtales</taxon>
        <taxon>Lythraceae</taxon>
        <taxon>Punica</taxon>
    </lineage>
</organism>
<dbReference type="InterPro" id="IPR036855">
    <property type="entry name" value="Znf_CCCH_sf"/>
</dbReference>
<feature type="domain" description="C3H1-type" evidence="6">
    <location>
        <begin position="85"/>
        <end position="111"/>
    </location>
</feature>
<dbReference type="Proteomes" id="UP000197138">
    <property type="component" value="Unassembled WGS sequence"/>
</dbReference>
<feature type="region of interest" description="Disordered" evidence="5">
    <location>
        <begin position="526"/>
        <end position="556"/>
    </location>
</feature>
<gene>
    <name evidence="7" type="ORF">CDL15_Pgr005918</name>
</gene>
<dbReference type="PANTHER" id="PTHR15725:SF0">
    <property type="entry name" value="ZINC FINGER CCCH DOMAIN-CONTAINING PROTEIN 32-LIKE"/>
    <property type="match status" value="1"/>
</dbReference>
<name>A0A218WH94_PUNGR</name>
<sequence length="556" mass="62714">MDEEEMLKRNTDCVFFLASPLTCKKVTLENVTTSQLNCFFSTLDYPLPALFPCLVDFLSVIVPDWRLTLAIPGVECEYRHSEIARLNPRDCWYWLTGNCLNLACGFRHPPLDLGNDAKAESTVLLHQSSATVKKTNVPCYFYYSGFCSKGEGCSFFHAPDLFAPSTAKSLTDSSAVTKRPLSKDVAIARKTIRSNPTERKLNLSRTFPKAAAQPQPAAGLPQIPVTKNEVAPVEGSGSLLAAGLTLQRSRISPNQSLEERFATEEKWKASPGSQVFADGNNSENLYYEDYQEGYSPPYVQHEEELNSPPLDYEFEEPSEYDPMNPHTDIFRECGMYDSWSGSKLARTRDITVTVQDELSRRVPDFLSSSERNLLHMELEIGDCPSVFDLRDCLRRRRGSEDCPASWFLRRHKSSRSNGYKRSGLGRNGFSQRLHKRLTALVGKSSVESLRNYGYSFTGVRKREALRRARVQNFWKHKGKRQLNATRAIRNSFSRGHRSRREDSATFAGPKTLDQIREECMRAEVNGEDSAGCSKINSSVDFQSPKPLSELLKNKAG</sequence>
<feature type="domain" description="C3H1-type" evidence="6">
    <location>
        <begin position="133"/>
        <end position="160"/>
    </location>
</feature>
<comment type="caution">
    <text evidence="7">The sequence shown here is derived from an EMBL/GenBank/DDBJ whole genome shotgun (WGS) entry which is preliminary data.</text>
</comment>
<dbReference type="AlphaFoldDB" id="A0A218WH94"/>
<accession>A0A218WH94</accession>
<dbReference type="GO" id="GO:0003729">
    <property type="term" value="F:mRNA binding"/>
    <property type="evidence" value="ECO:0007669"/>
    <property type="project" value="TreeGrafter"/>
</dbReference>
<evidence type="ECO:0000313" key="7">
    <source>
        <dbReference type="EMBL" id="OWM71730.1"/>
    </source>
</evidence>
<proteinExistence type="predicted"/>
<dbReference type="EMBL" id="MTKT01004399">
    <property type="protein sequence ID" value="OWM71730.1"/>
    <property type="molecule type" value="Genomic_DNA"/>
</dbReference>
<dbReference type="SUPFAM" id="SSF90229">
    <property type="entry name" value="CCCH zinc finger"/>
    <property type="match status" value="1"/>
</dbReference>
<dbReference type="PROSITE" id="PS50103">
    <property type="entry name" value="ZF_C3H1"/>
    <property type="match status" value="2"/>
</dbReference>
<keyword evidence="3 4" id="KW-0862">Zinc</keyword>
<evidence type="ECO:0000256" key="2">
    <source>
        <dbReference type="ARBA" id="ARBA00022771"/>
    </source>
</evidence>
<dbReference type="GO" id="GO:0008270">
    <property type="term" value="F:zinc ion binding"/>
    <property type="evidence" value="ECO:0007669"/>
    <property type="project" value="UniProtKB-KW"/>
</dbReference>
<evidence type="ECO:0000313" key="8">
    <source>
        <dbReference type="Proteomes" id="UP000197138"/>
    </source>
</evidence>
<feature type="zinc finger region" description="C3H1-type" evidence="4">
    <location>
        <begin position="133"/>
        <end position="160"/>
    </location>
</feature>
<feature type="region of interest" description="Disordered" evidence="5">
    <location>
        <begin position="491"/>
        <end position="510"/>
    </location>
</feature>
<reference evidence="8" key="1">
    <citation type="journal article" date="2017" name="Plant J.">
        <title>The pomegranate (Punica granatum L.) genome and the genomics of punicalagin biosynthesis.</title>
        <authorList>
            <person name="Qin G."/>
            <person name="Xu C."/>
            <person name="Ming R."/>
            <person name="Tang H."/>
            <person name="Guyot R."/>
            <person name="Kramer E.M."/>
            <person name="Hu Y."/>
            <person name="Yi X."/>
            <person name="Qi Y."/>
            <person name="Xu X."/>
            <person name="Gao Z."/>
            <person name="Pan H."/>
            <person name="Jian J."/>
            <person name="Tian Y."/>
            <person name="Yue Z."/>
            <person name="Xu Y."/>
        </authorList>
    </citation>
    <scope>NUCLEOTIDE SEQUENCE [LARGE SCALE GENOMIC DNA]</scope>
    <source>
        <strain evidence="8">cv. Dabenzi</strain>
    </source>
</reference>
<evidence type="ECO:0000256" key="3">
    <source>
        <dbReference type="ARBA" id="ARBA00022833"/>
    </source>
</evidence>
<keyword evidence="1 4" id="KW-0479">Metal-binding</keyword>
<protein>
    <recommendedName>
        <fullName evidence="6">C3H1-type domain-containing protein</fullName>
    </recommendedName>
</protein>
<keyword evidence="2 4" id="KW-0863">Zinc-finger</keyword>
<dbReference type="InterPro" id="IPR000571">
    <property type="entry name" value="Znf_CCCH"/>
</dbReference>
<dbReference type="SMART" id="SM00356">
    <property type="entry name" value="ZnF_C3H1"/>
    <property type="match status" value="2"/>
</dbReference>
<evidence type="ECO:0000259" key="6">
    <source>
        <dbReference type="PROSITE" id="PS50103"/>
    </source>
</evidence>
<evidence type="ECO:0000256" key="5">
    <source>
        <dbReference type="SAM" id="MobiDB-lite"/>
    </source>
</evidence>
<feature type="zinc finger region" description="C3H1-type" evidence="4">
    <location>
        <begin position="85"/>
        <end position="111"/>
    </location>
</feature>
<dbReference type="PANTHER" id="PTHR15725">
    <property type="entry name" value="ZN-FINGER, C-X8-C-X5-C-X3-H TYPE-CONTAINING"/>
    <property type="match status" value="1"/>
</dbReference>
<evidence type="ECO:0000256" key="1">
    <source>
        <dbReference type="ARBA" id="ARBA00022723"/>
    </source>
</evidence>
<evidence type="ECO:0000256" key="4">
    <source>
        <dbReference type="PROSITE-ProRule" id="PRU00723"/>
    </source>
</evidence>